<keyword evidence="7 9" id="KW-0521">NADP</keyword>
<dbReference type="EMBL" id="CBTN010000001">
    <property type="protein sequence ID" value="CDH48323.1"/>
    <property type="molecule type" value="Genomic_DNA"/>
</dbReference>
<dbReference type="InterPro" id="IPR023173">
    <property type="entry name" value="NADPH_Cyt_P450_Rdtase_alpha"/>
</dbReference>
<feature type="domain" description="FAD-binding FR-type" evidence="11">
    <location>
        <begin position="202"/>
        <end position="448"/>
    </location>
</feature>
<dbReference type="GO" id="GO:0005829">
    <property type="term" value="C:cytosol"/>
    <property type="evidence" value="ECO:0007669"/>
    <property type="project" value="EnsemblFungi"/>
</dbReference>
<feature type="binding site" evidence="9">
    <location>
        <begin position="412"/>
        <end position="415"/>
    </location>
    <ligand>
        <name>FAD</name>
        <dbReference type="ChEBI" id="CHEBI:57692"/>
    </ligand>
</feature>
<dbReference type="FunFam" id="3.40.50.360:FF:000015">
    <property type="entry name" value="NADPH-dependent diflavin oxidoreductase 1"/>
    <property type="match status" value="1"/>
</dbReference>
<dbReference type="VEuPathDB" id="FungiDB:LCOR_00110.1"/>
<dbReference type="GO" id="GO:0010181">
    <property type="term" value="F:FMN binding"/>
    <property type="evidence" value="ECO:0007669"/>
    <property type="project" value="UniProtKB-UniRule"/>
</dbReference>
<dbReference type="GO" id="GO:0097361">
    <property type="term" value="C:cytosolic [4Fe-4S] assembly targeting complex"/>
    <property type="evidence" value="ECO:0007669"/>
    <property type="project" value="EnsemblFungi"/>
</dbReference>
<dbReference type="Gene3D" id="2.40.30.10">
    <property type="entry name" value="Translation factors"/>
    <property type="match status" value="1"/>
</dbReference>
<evidence type="ECO:0000256" key="4">
    <source>
        <dbReference type="ARBA" id="ARBA00022630"/>
    </source>
</evidence>
<evidence type="ECO:0000256" key="6">
    <source>
        <dbReference type="ARBA" id="ARBA00022827"/>
    </source>
</evidence>
<comment type="subcellular location">
    <subcellularLocation>
        <location evidence="9">Cytoplasm</location>
    </subcellularLocation>
    <subcellularLocation>
        <location evidence="9">Mitochondrion</location>
    </subcellularLocation>
    <text evidence="9">Relocalizes to mitochondria after H(2)O(2) exposure.</text>
</comment>
<keyword evidence="8 9" id="KW-0560">Oxidoreductase</keyword>
<dbReference type="HAMAP" id="MF_03178">
    <property type="entry name" value="NDOR1"/>
    <property type="match status" value="1"/>
</dbReference>
<dbReference type="SUPFAM" id="SSF52343">
    <property type="entry name" value="Ferredoxin reductase-like, C-terminal NADP-linked domain"/>
    <property type="match status" value="1"/>
</dbReference>
<dbReference type="Gene3D" id="3.40.50.80">
    <property type="entry name" value="Nucleotide-binding domain of ferredoxin-NADP reductase (FNR) module"/>
    <property type="match status" value="1"/>
</dbReference>
<evidence type="ECO:0000313" key="13">
    <source>
        <dbReference type="Proteomes" id="UP000027586"/>
    </source>
</evidence>
<feature type="binding site" evidence="9">
    <location>
        <begin position="509"/>
        <end position="510"/>
    </location>
    <ligand>
        <name>NADP(+)</name>
        <dbReference type="ChEBI" id="CHEBI:58349"/>
    </ligand>
</feature>
<dbReference type="InterPro" id="IPR028879">
    <property type="entry name" value="NDOR1"/>
</dbReference>
<dbReference type="InterPro" id="IPR001433">
    <property type="entry name" value="OxRdtase_FAD/NAD-bd"/>
</dbReference>
<dbReference type="Gene3D" id="3.40.50.360">
    <property type="match status" value="1"/>
</dbReference>
<dbReference type="Pfam" id="PF00175">
    <property type="entry name" value="NAD_binding_1"/>
    <property type="match status" value="1"/>
</dbReference>
<dbReference type="InterPro" id="IPR008254">
    <property type="entry name" value="Flavodoxin/NO_synth"/>
</dbReference>
<comment type="function">
    <text evidence="9">NADPH-dependent reductase which is a central component of the cytosolic iron-sulfur (Fe-S) protein assembly (CIA) machinery. Transfers electrons from NADPH via its FAD and FMN prosthetic groups to the [2Fe-2S] cluster of DRE2, another key component of the CIA machinery. In turn, this reduced cluster provides electrons for assembly of cytosolic iron-sulfur cluster proteins. Positively controls H(2)O(2)-induced cell death.</text>
</comment>
<evidence type="ECO:0000313" key="12">
    <source>
        <dbReference type="EMBL" id="CDH48323.1"/>
    </source>
</evidence>
<evidence type="ECO:0000256" key="8">
    <source>
        <dbReference type="ARBA" id="ARBA00023002"/>
    </source>
</evidence>
<dbReference type="InterPro" id="IPR017938">
    <property type="entry name" value="Riboflavin_synthase-like_b-brl"/>
</dbReference>
<keyword evidence="4 9" id="KW-0285">Flavoprotein</keyword>
<evidence type="ECO:0000259" key="11">
    <source>
        <dbReference type="PROSITE" id="PS51384"/>
    </source>
</evidence>
<dbReference type="SUPFAM" id="SSF52218">
    <property type="entry name" value="Flavoproteins"/>
    <property type="match status" value="1"/>
</dbReference>
<dbReference type="InterPro" id="IPR017927">
    <property type="entry name" value="FAD-bd_FR_type"/>
</dbReference>
<dbReference type="Pfam" id="PF00667">
    <property type="entry name" value="FAD_binding_1"/>
    <property type="match status" value="1"/>
</dbReference>
<evidence type="ECO:0000256" key="3">
    <source>
        <dbReference type="ARBA" id="ARBA00022490"/>
    </source>
</evidence>
<feature type="binding site" evidence="9">
    <location>
        <position position="348"/>
    </location>
    <ligand>
        <name>FAD</name>
        <dbReference type="ChEBI" id="CHEBI:57692"/>
    </ligand>
</feature>
<comment type="similarity">
    <text evidence="9">Belongs to the NADPH-dependent diflavin oxidoreductase NDOR1 family.</text>
</comment>
<feature type="domain" description="Flavodoxin-like" evidence="10">
    <location>
        <begin position="7"/>
        <end position="151"/>
    </location>
</feature>
<feature type="binding site" evidence="9">
    <location>
        <begin position="60"/>
        <end position="63"/>
    </location>
    <ligand>
        <name>FMN</name>
        <dbReference type="ChEBI" id="CHEBI:58210"/>
    </ligand>
</feature>
<proteinExistence type="inferred from homology"/>
<dbReference type="GO" id="GO:0016226">
    <property type="term" value="P:iron-sulfur cluster assembly"/>
    <property type="evidence" value="ECO:0007669"/>
    <property type="project" value="UniProtKB-UniRule"/>
</dbReference>
<comment type="similarity">
    <text evidence="9">In the N-terminal section; belongs to the flavodoxin family.</text>
</comment>
<dbReference type="AlphaFoldDB" id="A0A068RDX1"/>
<dbReference type="InterPro" id="IPR001709">
    <property type="entry name" value="Flavoprot_Pyr_Nucl_cyt_Rdtase"/>
</dbReference>
<dbReference type="GO" id="GO:0045429">
    <property type="term" value="P:positive regulation of nitric oxide biosynthetic process"/>
    <property type="evidence" value="ECO:0007669"/>
    <property type="project" value="EnsemblFungi"/>
</dbReference>
<comment type="caution">
    <text evidence="9">Lacks conserved residue(s) required for the propagation of feature annotation.</text>
</comment>
<dbReference type="STRING" id="1263082.A0A068RDX1"/>
<dbReference type="InterPro" id="IPR001094">
    <property type="entry name" value="Flavdoxin-like"/>
</dbReference>
<keyword evidence="3 9" id="KW-0963">Cytoplasm</keyword>
<dbReference type="PRINTS" id="PR00369">
    <property type="entry name" value="FLAVODOXIN"/>
</dbReference>
<organism evidence="12 13">
    <name type="scientific">Lichtheimia corymbifera JMRC:FSU:9682</name>
    <dbReference type="NCBI Taxonomy" id="1263082"/>
    <lineage>
        <taxon>Eukaryota</taxon>
        <taxon>Fungi</taxon>
        <taxon>Fungi incertae sedis</taxon>
        <taxon>Mucoromycota</taxon>
        <taxon>Mucoromycotina</taxon>
        <taxon>Mucoromycetes</taxon>
        <taxon>Mucorales</taxon>
        <taxon>Lichtheimiaceae</taxon>
        <taxon>Lichtheimia</taxon>
    </lineage>
</organism>
<protein>
    <recommendedName>
        <fullName evidence="9">NADPH-dependent diflavin oxidoreductase 1</fullName>
        <ecNumber evidence="9">1.18.1.-</ecNumber>
    </recommendedName>
    <alternativeName>
        <fullName evidence="9">NADPH-dependent FMN and FAD-containing oxidoreductase</fullName>
    </alternativeName>
</protein>
<dbReference type="PRINTS" id="PR00371">
    <property type="entry name" value="FPNCR"/>
</dbReference>
<reference evidence="12" key="1">
    <citation type="submission" date="2013-08" db="EMBL/GenBank/DDBJ databases">
        <title>Gene expansion shapes genome architecture in the human pathogen Lichtheimia corymbifera: an evolutionary genomics analysis in the ancient terrestrial Mucorales (Mucoromycotina).</title>
        <authorList>
            <person name="Schwartze V.U."/>
            <person name="Winter S."/>
            <person name="Shelest E."/>
            <person name="Marcet-Houben M."/>
            <person name="Horn F."/>
            <person name="Wehner S."/>
            <person name="Hoffmann K."/>
            <person name="Riege K."/>
            <person name="Sammeth M."/>
            <person name="Nowrousian M."/>
            <person name="Valiante V."/>
            <person name="Linde J."/>
            <person name="Jacobsen I.D."/>
            <person name="Marz M."/>
            <person name="Brakhage A.A."/>
            <person name="Gabaldon T."/>
            <person name="Bocker S."/>
            <person name="Voigt K."/>
        </authorList>
    </citation>
    <scope>NUCLEOTIDE SEQUENCE [LARGE SCALE GENOMIC DNA]</scope>
    <source>
        <strain evidence="12">FSU 9682</strain>
    </source>
</reference>
<dbReference type="EC" id="1.18.1.-" evidence="9"/>
<dbReference type="GO" id="GO:0005739">
    <property type="term" value="C:mitochondrion"/>
    <property type="evidence" value="ECO:0007669"/>
    <property type="project" value="UniProtKB-SubCell"/>
</dbReference>
<dbReference type="InterPro" id="IPR029039">
    <property type="entry name" value="Flavoprotein-like_sf"/>
</dbReference>
<keyword evidence="6 9" id="KW-0274">FAD</keyword>
<dbReference type="GO" id="GO:0006809">
    <property type="term" value="P:nitric oxide biosynthetic process"/>
    <property type="evidence" value="ECO:0007669"/>
    <property type="project" value="EnsemblFungi"/>
</dbReference>
<comment type="catalytic activity">
    <reaction evidence="9">
        <text>2 oxidized [2Fe-2S]-[protein] + NADPH = 2 reduced [2Fe-2S]-[protein] + NADP(+) + H(+)</text>
        <dbReference type="Rhea" id="RHEA:67716"/>
        <dbReference type="Rhea" id="RHEA-COMP:17327"/>
        <dbReference type="Rhea" id="RHEA-COMP:17328"/>
        <dbReference type="ChEBI" id="CHEBI:15378"/>
        <dbReference type="ChEBI" id="CHEBI:33737"/>
        <dbReference type="ChEBI" id="CHEBI:33738"/>
        <dbReference type="ChEBI" id="CHEBI:57783"/>
        <dbReference type="ChEBI" id="CHEBI:58349"/>
    </reaction>
</comment>
<feature type="binding site" evidence="9">
    <location>
        <begin position="515"/>
        <end position="519"/>
    </location>
    <ligand>
        <name>NADP(+)</name>
        <dbReference type="ChEBI" id="CHEBI:58349"/>
    </ligand>
</feature>
<feature type="binding site" evidence="9">
    <location>
        <position position="133"/>
    </location>
    <ligand>
        <name>FMN</name>
        <dbReference type="ChEBI" id="CHEBI:58210"/>
    </ligand>
</feature>
<dbReference type="InterPro" id="IPR003097">
    <property type="entry name" value="CysJ-like_FAD-binding"/>
</dbReference>
<dbReference type="GO" id="GO:0050661">
    <property type="term" value="F:NADP binding"/>
    <property type="evidence" value="ECO:0007669"/>
    <property type="project" value="UniProtKB-UniRule"/>
</dbReference>
<keyword evidence="9" id="KW-0496">Mitochondrion</keyword>
<comment type="subunit">
    <text evidence="9">Interacts with DRE2; as part of the cytosolic iron-sulfur (Fe-S) protein assembly (CIA) machinery.</text>
</comment>
<dbReference type="Gene3D" id="1.20.990.10">
    <property type="entry name" value="NADPH-cytochrome p450 Reductase, Chain A, domain 3"/>
    <property type="match status" value="1"/>
</dbReference>
<dbReference type="OrthoDB" id="1856718at2759"/>
<dbReference type="PANTHER" id="PTHR19384">
    <property type="entry name" value="NITRIC OXIDE SYNTHASE-RELATED"/>
    <property type="match status" value="1"/>
</dbReference>
<dbReference type="GO" id="GO:0016651">
    <property type="term" value="F:oxidoreductase activity, acting on NAD(P)H"/>
    <property type="evidence" value="ECO:0007669"/>
    <property type="project" value="UniProtKB-UniRule"/>
</dbReference>
<dbReference type="FunFam" id="3.40.50.80:FF:000030">
    <property type="entry name" value="NADPH-dependent diflavin oxidoreductase 1"/>
    <property type="match status" value="1"/>
</dbReference>
<dbReference type="PROSITE" id="PS51384">
    <property type="entry name" value="FAD_FR"/>
    <property type="match status" value="1"/>
</dbReference>
<dbReference type="GO" id="GO:0050660">
    <property type="term" value="F:flavin adenine dinucleotide binding"/>
    <property type="evidence" value="ECO:0007669"/>
    <property type="project" value="UniProtKB-UniRule"/>
</dbReference>
<dbReference type="InterPro" id="IPR039261">
    <property type="entry name" value="FNR_nucleotide-bd"/>
</dbReference>
<comment type="similarity">
    <text evidence="9">In the C-terminal section; belongs to the flavoprotein pyridine nucleotide cytochrome reductase family.</text>
</comment>
<evidence type="ECO:0000256" key="7">
    <source>
        <dbReference type="ARBA" id="ARBA00022857"/>
    </source>
</evidence>
<name>A0A068RDX1_9FUNG</name>
<keyword evidence="13" id="KW-1185">Reference proteome</keyword>
<comment type="cofactor">
    <cofactor evidence="2 9">
        <name>FAD</name>
        <dbReference type="ChEBI" id="CHEBI:57692"/>
    </cofactor>
</comment>
<comment type="cofactor">
    <cofactor evidence="1 9">
        <name>FMN</name>
        <dbReference type="ChEBI" id="CHEBI:58210"/>
    </cofactor>
</comment>
<feature type="binding site" evidence="9">
    <location>
        <position position="590"/>
    </location>
    <ligand>
        <name>FAD</name>
        <dbReference type="ChEBI" id="CHEBI:57692"/>
    </ligand>
</feature>
<dbReference type="GO" id="GO:0160246">
    <property type="term" value="F:NADPH-iron-sulfur [2Fe-2S] protein oxidoreductase activity"/>
    <property type="evidence" value="ECO:0007669"/>
    <property type="project" value="EnsemblFungi"/>
</dbReference>
<evidence type="ECO:0000256" key="2">
    <source>
        <dbReference type="ARBA" id="ARBA00001974"/>
    </source>
</evidence>
<dbReference type="Pfam" id="PF00258">
    <property type="entry name" value="Flavodoxin_1"/>
    <property type="match status" value="1"/>
</dbReference>
<dbReference type="PROSITE" id="PS50902">
    <property type="entry name" value="FLAVODOXIN_LIKE"/>
    <property type="match status" value="1"/>
</dbReference>
<dbReference type="PANTHER" id="PTHR19384:SF10">
    <property type="entry name" value="NADPH-DEPENDENT DIFLAVIN OXIDOREDUCTASE 1"/>
    <property type="match status" value="1"/>
</dbReference>
<comment type="caution">
    <text evidence="12">The sequence shown here is derived from an EMBL/GenBank/DDBJ whole genome shotgun (WGS) entry which is preliminary data.</text>
</comment>
<accession>A0A068RDX1</accession>
<feature type="binding site" evidence="9">
    <location>
        <begin position="378"/>
        <end position="381"/>
    </location>
    <ligand>
        <name>FAD</name>
        <dbReference type="ChEBI" id="CHEBI:57692"/>
    </ligand>
</feature>
<dbReference type="SUPFAM" id="SSF63380">
    <property type="entry name" value="Riboflavin synthase domain-like"/>
    <property type="match status" value="1"/>
</dbReference>
<dbReference type="Proteomes" id="UP000027586">
    <property type="component" value="Unassembled WGS sequence"/>
</dbReference>
<gene>
    <name evidence="9" type="primary">TAH18</name>
    <name evidence="12" type="ORF">LCOR_00110.1</name>
</gene>
<dbReference type="GO" id="GO:0034599">
    <property type="term" value="P:cellular response to oxidative stress"/>
    <property type="evidence" value="ECO:0007669"/>
    <property type="project" value="EnsemblFungi"/>
</dbReference>
<sequence>MQSARDLLVLYGSETGCAEDVAERIGRQARRRRFRVRVVAMDDYDKNLLIEEKLVVFVCSTTGQGEEPYNMKKFWRFLLRKNLPHDILSNLDCAVFGLGDSSYAKFNYPAKKLYKRLQQLGANVMIQRGDGDDQHYLGLDGALDPWLLSLWEAIMEKYPLKDQEIIPEEVLLDPTFRLELLPENASNEPEIKTMQAPPPLREDEFNVVVKSNERITATDHFQDVRHLALECDSENMRYAPGDIAVITPKNLPEEVDAFLTMMQWNNLADRLIRITPASKDCKLPAHWASVMTFRDLFVNHLDIFGVPRRSFFEMLAHFTKDENQTERLREFASPQGQDDMYNYCQRPRRTIAEIMFDFTPTDIPLDYILDVFPILRPRSFSIASSLKAHPGQIELCIAIVKYKTKIRRIRRGVCTKWISTLKPGDLIERVRISKGTMRLPPSPEIPLIAIGPGTGVAPMRAFLEQRILEGAKENVLIFGCRHRDKDYHYRQQWEQYEKDGHLKVLPAFSRDQDQKFYVQDCVRQQGAMIWELIDHKQTKVVLSGSSGKMPEQVAFAMKQIFMKYGSLDAEQAEHYWNTMSKTGQYQEECWS</sequence>
<dbReference type="GO" id="GO:0005634">
    <property type="term" value="C:nucleus"/>
    <property type="evidence" value="ECO:0007669"/>
    <property type="project" value="UniProtKB-ARBA"/>
</dbReference>
<evidence type="ECO:0000256" key="9">
    <source>
        <dbReference type="HAMAP-Rule" id="MF_03178"/>
    </source>
</evidence>
<evidence type="ECO:0000256" key="5">
    <source>
        <dbReference type="ARBA" id="ARBA00022643"/>
    </source>
</evidence>
<evidence type="ECO:0000259" key="10">
    <source>
        <dbReference type="PROSITE" id="PS50902"/>
    </source>
</evidence>
<feature type="binding site" evidence="9">
    <location>
        <position position="454"/>
    </location>
    <ligand>
        <name>NADP(+)</name>
        <dbReference type="ChEBI" id="CHEBI:58349"/>
    </ligand>
</feature>
<feature type="binding site" evidence="9">
    <location>
        <begin position="98"/>
        <end position="107"/>
    </location>
    <ligand>
        <name>FMN</name>
        <dbReference type="ChEBI" id="CHEBI:58210"/>
    </ligand>
</feature>
<keyword evidence="5 9" id="KW-0288">FMN</keyword>
<evidence type="ECO:0000256" key="1">
    <source>
        <dbReference type="ARBA" id="ARBA00001917"/>
    </source>
</evidence>